<keyword evidence="2" id="KW-1185">Reference proteome</keyword>
<organism evidence="1 2">
    <name type="scientific">Naganishia vaughanmartiniae</name>
    <dbReference type="NCBI Taxonomy" id="1424756"/>
    <lineage>
        <taxon>Eukaryota</taxon>
        <taxon>Fungi</taxon>
        <taxon>Dikarya</taxon>
        <taxon>Basidiomycota</taxon>
        <taxon>Agaricomycotina</taxon>
        <taxon>Tremellomycetes</taxon>
        <taxon>Filobasidiales</taxon>
        <taxon>Filobasidiaceae</taxon>
        <taxon>Naganishia</taxon>
    </lineage>
</organism>
<comment type="caution">
    <text evidence="1">The sequence shown here is derived from an EMBL/GenBank/DDBJ whole genome shotgun (WGS) entry which is preliminary data.</text>
</comment>
<accession>A0ACC2XHU1</accession>
<gene>
    <name evidence="1" type="ORF">QFC22_001605</name>
</gene>
<protein>
    <submittedName>
        <fullName evidence="1">Uncharacterized protein</fullName>
    </submittedName>
</protein>
<reference evidence="1" key="1">
    <citation type="submission" date="2023-04" db="EMBL/GenBank/DDBJ databases">
        <title>Draft Genome sequencing of Naganishia species isolated from polar environments using Oxford Nanopore Technology.</title>
        <authorList>
            <person name="Leo P."/>
            <person name="Venkateswaran K."/>
        </authorList>
    </citation>
    <scope>NUCLEOTIDE SEQUENCE</scope>
    <source>
        <strain evidence="1">MNA-CCFEE 5425</strain>
    </source>
</reference>
<evidence type="ECO:0000313" key="2">
    <source>
        <dbReference type="Proteomes" id="UP001243375"/>
    </source>
</evidence>
<dbReference type="EMBL" id="JASBWU010000003">
    <property type="protein sequence ID" value="KAJ9123403.1"/>
    <property type="molecule type" value="Genomic_DNA"/>
</dbReference>
<sequence length="406" mass="44216">MDTKKASSLAGEHTLGHLRRAASRKRPIMNRQTSYDNQRTSQSLRMTTPLFASPPAGSEVPGPTVNQGESPHATTRRYSTLGSHPFATSNTVDEGFNDASSSSTEYFGQIDFDRPKAKSNAKGKERAMGHVSDNENELGRGDVEGVGLPNGVDRDNYPHANMRRQESPRGASVIKTYAESGSSSANLFYQPQPQLPATHEEFQDVRSIYRAVNPSERTLRSVEMLSDINTALHPGYGSAIPMSAAGRAQGLMADTPSSAWPISGLSHRPDHMRSKPATSSTSTASAYRRRDRIPSREILQAALDLAQKAVEYDGANDIPAALSMYREAVSKLRNVMGRVGMQLEPISPDLGIPELCERENDDISMAARRRKAGTPNRSEEEGKTLKGIVSIFAPESFTACFDIAYG</sequence>
<name>A0ACC2XHU1_9TREE</name>
<evidence type="ECO:0000313" key="1">
    <source>
        <dbReference type="EMBL" id="KAJ9123403.1"/>
    </source>
</evidence>
<proteinExistence type="predicted"/>
<dbReference type="Proteomes" id="UP001243375">
    <property type="component" value="Unassembled WGS sequence"/>
</dbReference>